<dbReference type="InterPro" id="IPR036271">
    <property type="entry name" value="Tet_transcr_reg_TetR-rel_C_sf"/>
</dbReference>
<dbReference type="PANTHER" id="PTHR30055">
    <property type="entry name" value="HTH-TYPE TRANSCRIPTIONAL REGULATOR RUTR"/>
    <property type="match status" value="1"/>
</dbReference>
<dbReference type="PRINTS" id="PR00455">
    <property type="entry name" value="HTHTETR"/>
</dbReference>
<dbReference type="SUPFAM" id="SSF46689">
    <property type="entry name" value="Homeodomain-like"/>
    <property type="match status" value="1"/>
</dbReference>
<keyword evidence="1" id="KW-0678">Repressor</keyword>
<evidence type="ECO:0000259" key="6">
    <source>
        <dbReference type="PROSITE" id="PS50977"/>
    </source>
</evidence>
<name>A0ABP6XQ54_9ACTN</name>
<dbReference type="InterPro" id="IPR001647">
    <property type="entry name" value="HTH_TetR"/>
</dbReference>
<feature type="domain" description="HTH tetR-type" evidence="6">
    <location>
        <begin position="10"/>
        <end position="69"/>
    </location>
</feature>
<gene>
    <name evidence="7" type="ORF">GCM10022197_25520</name>
</gene>
<keyword evidence="4" id="KW-0804">Transcription</keyword>
<dbReference type="Pfam" id="PF13977">
    <property type="entry name" value="TetR_C_6"/>
    <property type="match status" value="1"/>
</dbReference>
<dbReference type="Pfam" id="PF00440">
    <property type="entry name" value="TetR_N"/>
    <property type="match status" value="1"/>
</dbReference>
<accession>A0ABP6XQ54</accession>
<evidence type="ECO:0000256" key="4">
    <source>
        <dbReference type="ARBA" id="ARBA00023163"/>
    </source>
</evidence>
<feature type="DNA-binding region" description="H-T-H motif" evidence="5">
    <location>
        <begin position="32"/>
        <end position="51"/>
    </location>
</feature>
<evidence type="ECO:0000256" key="3">
    <source>
        <dbReference type="ARBA" id="ARBA00023125"/>
    </source>
</evidence>
<dbReference type="EMBL" id="BAAAYR010000003">
    <property type="protein sequence ID" value="GAA3568244.1"/>
    <property type="molecule type" value="Genomic_DNA"/>
</dbReference>
<comment type="caution">
    <text evidence="7">The sequence shown here is derived from an EMBL/GenBank/DDBJ whole genome shotgun (WGS) entry which is preliminary data.</text>
</comment>
<proteinExistence type="predicted"/>
<keyword evidence="2" id="KW-0805">Transcription regulation</keyword>
<evidence type="ECO:0000313" key="8">
    <source>
        <dbReference type="Proteomes" id="UP001500767"/>
    </source>
</evidence>
<keyword evidence="8" id="KW-1185">Reference proteome</keyword>
<dbReference type="PROSITE" id="PS50977">
    <property type="entry name" value="HTH_TETR_2"/>
    <property type="match status" value="1"/>
</dbReference>
<evidence type="ECO:0000313" key="7">
    <source>
        <dbReference type="EMBL" id="GAA3568244.1"/>
    </source>
</evidence>
<organism evidence="7 8">
    <name type="scientific">Microlunatus spumicola</name>
    <dbReference type="NCBI Taxonomy" id="81499"/>
    <lineage>
        <taxon>Bacteria</taxon>
        <taxon>Bacillati</taxon>
        <taxon>Actinomycetota</taxon>
        <taxon>Actinomycetes</taxon>
        <taxon>Propionibacteriales</taxon>
        <taxon>Propionibacteriaceae</taxon>
        <taxon>Microlunatus</taxon>
    </lineage>
</organism>
<reference evidence="8" key="1">
    <citation type="journal article" date="2019" name="Int. J. Syst. Evol. Microbiol.">
        <title>The Global Catalogue of Microorganisms (GCM) 10K type strain sequencing project: providing services to taxonomists for standard genome sequencing and annotation.</title>
        <authorList>
            <consortium name="The Broad Institute Genomics Platform"/>
            <consortium name="The Broad Institute Genome Sequencing Center for Infectious Disease"/>
            <person name="Wu L."/>
            <person name="Ma J."/>
        </authorList>
    </citation>
    <scope>NUCLEOTIDE SEQUENCE [LARGE SCALE GENOMIC DNA]</scope>
    <source>
        <strain evidence="8">JCM 16540</strain>
    </source>
</reference>
<evidence type="ECO:0000256" key="2">
    <source>
        <dbReference type="ARBA" id="ARBA00023015"/>
    </source>
</evidence>
<dbReference type="PANTHER" id="PTHR30055:SF226">
    <property type="entry name" value="HTH-TYPE TRANSCRIPTIONAL REGULATOR PKSA"/>
    <property type="match status" value="1"/>
</dbReference>
<dbReference type="InterPro" id="IPR050109">
    <property type="entry name" value="HTH-type_TetR-like_transc_reg"/>
</dbReference>
<keyword evidence="3 5" id="KW-0238">DNA-binding</keyword>
<evidence type="ECO:0000256" key="5">
    <source>
        <dbReference type="PROSITE-ProRule" id="PRU00335"/>
    </source>
</evidence>
<evidence type="ECO:0000256" key="1">
    <source>
        <dbReference type="ARBA" id="ARBA00022491"/>
    </source>
</evidence>
<dbReference type="InterPro" id="IPR039538">
    <property type="entry name" value="BetI_C"/>
</dbReference>
<protein>
    <recommendedName>
        <fullName evidence="6">HTH tetR-type domain-containing protein</fullName>
    </recommendedName>
</protein>
<dbReference type="Proteomes" id="UP001500767">
    <property type="component" value="Unassembled WGS sequence"/>
</dbReference>
<dbReference type="InterPro" id="IPR009057">
    <property type="entry name" value="Homeodomain-like_sf"/>
</dbReference>
<dbReference type="SUPFAM" id="SSF48498">
    <property type="entry name" value="Tetracyclin repressor-like, C-terminal domain"/>
    <property type="match status" value="1"/>
</dbReference>
<sequence>MPRVSDAHRAARREQIAEAALQVLARKGSDTSIAEIVAECGLSAGAIYGNFENKADLARYIADQLLHRRIGGLDNAVADGAVRTPVEVLRLFMSLRRAPKDLSVLLQFWGEATVDPYLHDVFRQKADKLRDAFGRALEPWAAAQPDADPELGTRTAQLCVIMCQGYLLNSALFGWMSGEEYLDAAELAFRSPSGTGA</sequence>
<dbReference type="Gene3D" id="1.10.357.10">
    <property type="entry name" value="Tetracycline Repressor, domain 2"/>
    <property type="match status" value="1"/>
</dbReference>